<dbReference type="InterPro" id="IPR049453">
    <property type="entry name" value="Memb_transporter_dom"/>
</dbReference>
<dbReference type="Pfam" id="PF13515">
    <property type="entry name" value="FUSC_2"/>
    <property type="match status" value="1"/>
</dbReference>
<dbReference type="KEGG" id="pact:CA264_05945"/>
<feature type="transmembrane region" description="Helical" evidence="5">
    <location>
        <begin position="39"/>
        <end position="55"/>
    </location>
</feature>
<evidence type="ECO:0000256" key="5">
    <source>
        <dbReference type="SAM" id="Phobius"/>
    </source>
</evidence>
<comment type="subcellular location">
    <subcellularLocation>
        <location evidence="1">Membrane</location>
        <topology evidence="1">Multi-pass membrane protein</topology>
    </subcellularLocation>
</comment>
<organism evidence="7 8">
    <name type="scientific">Pontibacter actiniarum</name>
    <dbReference type="NCBI Taxonomy" id="323450"/>
    <lineage>
        <taxon>Bacteria</taxon>
        <taxon>Pseudomonadati</taxon>
        <taxon>Bacteroidota</taxon>
        <taxon>Cytophagia</taxon>
        <taxon>Cytophagales</taxon>
        <taxon>Hymenobacteraceae</taxon>
        <taxon>Pontibacter</taxon>
    </lineage>
</organism>
<feature type="domain" description="Integral membrane bound transporter" evidence="6">
    <location>
        <begin position="27"/>
        <end position="149"/>
    </location>
</feature>
<dbReference type="Proteomes" id="UP000266292">
    <property type="component" value="Chromosome"/>
</dbReference>
<dbReference type="STRING" id="709015.GCA_000472485_01189"/>
<sequence length="361" mass="38984">MNRILRILSKLGLTLQIIKTAFAAALSWFIASSLLHSPYPYFAAVAAIITVQVTVADSVNKASQRIIGIIGGVLISMLLGHWFEIGAISIFFIILIGMGIAKAFRMNPQIISQVAISSLLVLAFGQTKAGYAYERIIETILGSGIAVLINALIVPQDAIPEVERSIVSYSKLAASTLKGLSALLIESGGRRRTGRSEVEALTKVAMECRKSLELAEQSLKYNPLLTHKRARLARLAADTRLLHSIMIQIRGIRRSLADLQQNSAFQTDYSKEQLENALGATATCVEAFGQTIVAPSDSKAAALGGAIRLARQEQARCLESLANVSSLAILQDMGSILTDLSRIVAETERPETEKEDIPKVA</sequence>
<keyword evidence="4 5" id="KW-0472">Membrane</keyword>
<keyword evidence="3 5" id="KW-1133">Transmembrane helix</keyword>
<dbReference type="EMBL" id="CP021235">
    <property type="protein sequence ID" value="ARS35019.1"/>
    <property type="molecule type" value="Genomic_DNA"/>
</dbReference>
<keyword evidence="2 5" id="KW-0812">Transmembrane</keyword>
<accession>A0A1X9YQ81</accession>
<gene>
    <name evidence="7" type="ORF">CA264_05945</name>
</gene>
<evidence type="ECO:0000256" key="1">
    <source>
        <dbReference type="ARBA" id="ARBA00004141"/>
    </source>
</evidence>
<name>A0A1X9YQ81_9BACT</name>
<evidence type="ECO:0000256" key="4">
    <source>
        <dbReference type="ARBA" id="ARBA00023136"/>
    </source>
</evidence>
<keyword evidence="8" id="KW-1185">Reference proteome</keyword>
<reference evidence="8" key="1">
    <citation type="submission" date="2017-05" db="EMBL/GenBank/DDBJ databases">
        <authorList>
            <person name="Ray J."/>
            <person name="Price M."/>
            <person name="Deutschbauer A."/>
        </authorList>
    </citation>
    <scope>NUCLEOTIDE SEQUENCE [LARGE SCALE GENOMIC DNA]</scope>
    <source>
        <strain evidence="8">DSM 19842</strain>
    </source>
</reference>
<evidence type="ECO:0000256" key="3">
    <source>
        <dbReference type="ARBA" id="ARBA00022989"/>
    </source>
</evidence>
<dbReference type="RefSeq" id="WP_025605454.1">
    <property type="nucleotide sequence ID" value="NZ_CP021235.1"/>
</dbReference>
<evidence type="ECO:0000259" key="6">
    <source>
        <dbReference type="Pfam" id="PF13515"/>
    </source>
</evidence>
<protein>
    <recommendedName>
        <fullName evidence="6">Integral membrane bound transporter domain-containing protein</fullName>
    </recommendedName>
</protein>
<evidence type="ECO:0000313" key="8">
    <source>
        <dbReference type="Proteomes" id="UP000266292"/>
    </source>
</evidence>
<evidence type="ECO:0000256" key="2">
    <source>
        <dbReference type="ARBA" id="ARBA00022692"/>
    </source>
</evidence>
<proteinExistence type="predicted"/>
<dbReference type="AlphaFoldDB" id="A0A1X9YQ81"/>
<dbReference type="OrthoDB" id="848621at2"/>
<feature type="transmembrane region" description="Helical" evidence="5">
    <location>
        <begin position="67"/>
        <end position="100"/>
    </location>
</feature>
<evidence type="ECO:0000313" key="7">
    <source>
        <dbReference type="EMBL" id="ARS35019.1"/>
    </source>
</evidence>
<dbReference type="GO" id="GO:0016020">
    <property type="term" value="C:membrane"/>
    <property type="evidence" value="ECO:0007669"/>
    <property type="project" value="UniProtKB-SubCell"/>
</dbReference>